<organism evidence="9 10">
    <name type="scientific">Thermothielavioides terrestris (strain ATCC 38088 / NRRL 8126)</name>
    <name type="common">Thielavia terrestris</name>
    <dbReference type="NCBI Taxonomy" id="578455"/>
    <lineage>
        <taxon>Eukaryota</taxon>
        <taxon>Fungi</taxon>
        <taxon>Dikarya</taxon>
        <taxon>Ascomycota</taxon>
        <taxon>Pezizomycotina</taxon>
        <taxon>Sordariomycetes</taxon>
        <taxon>Sordariomycetidae</taxon>
        <taxon>Sordariales</taxon>
        <taxon>Chaetomiaceae</taxon>
        <taxon>Thermothielavioides</taxon>
        <taxon>Thermothielavioides terrestris</taxon>
    </lineage>
</organism>
<evidence type="ECO:0000256" key="3">
    <source>
        <dbReference type="ARBA" id="ARBA00022801"/>
    </source>
</evidence>
<evidence type="ECO:0000256" key="1">
    <source>
        <dbReference type="ARBA" id="ARBA00007623"/>
    </source>
</evidence>
<evidence type="ECO:0000256" key="4">
    <source>
        <dbReference type="ARBA" id="ARBA00022807"/>
    </source>
</evidence>
<feature type="compositionally biased region" description="Low complexity" evidence="7">
    <location>
        <begin position="719"/>
        <end position="730"/>
    </location>
</feature>
<dbReference type="PANTHER" id="PTHR10183:SF379">
    <property type="entry name" value="CALPAIN-5"/>
    <property type="match status" value="1"/>
</dbReference>
<proteinExistence type="inferred from homology"/>
<dbReference type="PANTHER" id="PTHR10183">
    <property type="entry name" value="CALPAIN"/>
    <property type="match status" value="1"/>
</dbReference>
<dbReference type="Pfam" id="PF00648">
    <property type="entry name" value="Peptidase_C2"/>
    <property type="match status" value="2"/>
</dbReference>
<feature type="active site" evidence="5 6">
    <location>
        <position position="374"/>
    </location>
</feature>
<evidence type="ECO:0000259" key="8">
    <source>
        <dbReference type="PROSITE" id="PS50203"/>
    </source>
</evidence>
<dbReference type="InterPro" id="IPR038765">
    <property type="entry name" value="Papain-like_cys_pep_sf"/>
</dbReference>
<dbReference type="KEGG" id="ttt:THITE_2073178"/>
<protein>
    <recommendedName>
        <fullName evidence="8">Calpain catalytic domain-containing protein</fullName>
    </recommendedName>
</protein>
<dbReference type="STRING" id="578455.G2QQK2"/>
<keyword evidence="4 6" id="KW-0788">Thiol protease</keyword>
<dbReference type="RefSeq" id="XP_003648748.1">
    <property type="nucleotide sequence ID" value="XM_003648700.1"/>
</dbReference>
<reference evidence="9 10" key="1">
    <citation type="journal article" date="2011" name="Nat. Biotechnol.">
        <title>Comparative genomic analysis of the thermophilic biomass-degrading fungi Myceliophthora thermophila and Thielavia terrestris.</title>
        <authorList>
            <person name="Berka R.M."/>
            <person name="Grigoriev I.V."/>
            <person name="Otillar R."/>
            <person name="Salamov A."/>
            <person name="Grimwood J."/>
            <person name="Reid I."/>
            <person name="Ishmael N."/>
            <person name="John T."/>
            <person name="Darmond C."/>
            <person name="Moisan M.-C."/>
            <person name="Henrissat B."/>
            <person name="Coutinho P.M."/>
            <person name="Lombard V."/>
            <person name="Natvig D.O."/>
            <person name="Lindquist E."/>
            <person name="Schmutz J."/>
            <person name="Lucas S."/>
            <person name="Harris P."/>
            <person name="Powlowski J."/>
            <person name="Bellemare A."/>
            <person name="Taylor D."/>
            <person name="Butler G."/>
            <person name="de Vries R.P."/>
            <person name="Allijn I.E."/>
            <person name="van den Brink J."/>
            <person name="Ushinsky S."/>
            <person name="Storms R."/>
            <person name="Powell A.J."/>
            <person name="Paulsen I.T."/>
            <person name="Elbourne L.D.H."/>
            <person name="Baker S.E."/>
            <person name="Magnuson J."/>
            <person name="LaBoissiere S."/>
            <person name="Clutterbuck A.J."/>
            <person name="Martinez D."/>
            <person name="Wogulis M."/>
            <person name="de Leon A.L."/>
            <person name="Rey M.W."/>
            <person name="Tsang A."/>
        </authorList>
    </citation>
    <scope>NUCLEOTIDE SEQUENCE [LARGE SCALE GENOMIC DNA]</scope>
    <source>
        <strain evidence="10">ATCC 38088 / NRRL 8126</strain>
    </source>
</reference>
<feature type="region of interest" description="Disordered" evidence="7">
    <location>
        <begin position="579"/>
        <end position="609"/>
    </location>
</feature>
<feature type="active site" evidence="5 6">
    <location>
        <position position="163"/>
    </location>
</feature>
<feature type="compositionally biased region" description="Low complexity" evidence="7">
    <location>
        <begin position="797"/>
        <end position="806"/>
    </location>
</feature>
<feature type="region of interest" description="Disordered" evidence="7">
    <location>
        <begin position="880"/>
        <end position="936"/>
    </location>
</feature>
<feature type="compositionally biased region" description="Low complexity" evidence="7">
    <location>
        <begin position="664"/>
        <end position="679"/>
    </location>
</feature>
<dbReference type="PRINTS" id="PR00704">
    <property type="entry name" value="CALPAIN"/>
</dbReference>
<gene>
    <name evidence="9" type="ORF">THITE_2073178</name>
</gene>
<feature type="compositionally biased region" description="Basic and acidic residues" evidence="7">
    <location>
        <begin position="637"/>
        <end position="663"/>
    </location>
</feature>
<keyword evidence="2 6" id="KW-0645">Protease</keyword>
<dbReference type="InterPro" id="IPR022684">
    <property type="entry name" value="Calpain_cysteine_protease"/>
</dbReference>
<evidence type="ECO:0000313" key="10">
    <source>
        <dbReference type="Proteomes" id="UP000008181"/>
    </source>
</evidence>
<feature type="compositionally biased region" description="Pro residues" evidence="7">
    <location>
        <begin position="822"/>
        <end position="837"/>
    </location>
</feature>
<evidence type="ECO:0000256" key="6">
    <source>
        <dbReference type="PROSITE-ProRule" id="PRU00239"/>
    </source>
</evidence>
<dbReference type="GO" id="GO:0004198">
    <property type="term" value="F:calcium-dependent cysteine-type endopeptidase activity"/>
    <property type="evidence" value="ECO:0007669"/>
    <property type="project" value="InterPro"/>
</dbReference>
<accession>G2QQK2</accession>
<dbReference type="EMBL" id="CP003009">
    <property type="protein sequence ID" value="AEO62412.1"/>
    <property type="molecule type" value="Genomic_DNA"/>
</dbReference>
<comment type="similarity">
    <text evidence="1">Belongs to the peptidase C2 family.</text>
</comment>
<evidence type="ECO:0000256" key="2">
    <source>
        <dbReference type="ARBA" id="ARBA00022670"/>
    </source>
</evidence>
<dbReference type="PROSITE" id="PS50203">
    <property type="entry name" value="CALPAIN_CAT"/>
    <property type="match status" value="1"/>
</dbReference>
<keyword evidence="3 6" id="KW-0378">Hydrolase</keyword>
<feature type="domain" description="Calpain catalytic" evidence="8">
    <location>
        <begin position="134"/>
        <end position="430"/>
    </location>
</feature>
<dbReference type="Proteomes" id="UP000008181">
    <property type="component" value="Chromosome 1"/>
</dbReference>
<dbReference type="GeneID" id="11521649"/>
<feature type="compositionally biased region" description="Acidic residues" evidence="7">
    <location>
        <begin position="885"/>
        <end position="902"/>
    </location>
</feature>
<feature type="compositionally biased region" description="Basic and acidic residues" evidence="7">
    <location>
        <begin position="579"/>
        <end position="590"/>
    </location>
</feature>
<evidence type="ECO:0000313" key="9">
    <source>
        <dbReference type="EMBL" id="AEO62412.1"/>
    </source>
</evidence>
<dbReference type="OrthoDB" id="424753at2759"/>
<dbReference type="Gene3D" id="3.90.70.10">
    <property type="entry name" value="Cysteine proteinases"/>
    <property type="match status" value="1"/>
</dbReference>
<feature type="active site" evidence="5 6">
    <location>
        <position position="354"/>
    </location>
</feature>
<feature type="compositionally biased region" description="Basic and acidic residues" evidence="7">
    <location>
        <begin position="926"/>
        <end position="936"/>
    </location>
</feature>
<dbReference type="FunFam" id="3.90.70.10:FF:000072">
    <property type="entry name" value="Cysteine proteinase"/>
    <property type="match status" value="1"/>
</dbReference>
<name>G2QQK2_THETT</name>
<feature type="compositionally biased region" description="Basic and acidic residues" evidence="7">
    <location>
        <begin position="807"/>
        <end position="821"/>
    </location>
</feature>
<dbReference type="GO" id="GO:0006508">
    <property type="term" value="P:proteolysis"/>
    <property type="evidence" value="ECO:0007669"/>
    <property type="project" value="UniProtKB-KW"/>
</dbReference>
<dbReference type="eggNOG" id="KOG0045">
    <property type="taxonomic scope" value="Eukaryota"/>
</dbReference>
<dbReference type="SUPFAM" id="SSF49758">
    <property type="entry name" value="Calpain large subunit, middle domain (domain III)"/>
    <property type="match status" value="1"/>
</dbReference>
<dbReference type="SMART" id="SM00230">
    <property type="entry name" value="CysPc"/>
    <property type="match status" value="1"/>
</dbReference>
<sequence>MPVVLQGAATEVQLTPQKKVDEFWRKFTTKAPGKATTVLPKNELAERLAKRAAAKDRAGGSTKKTTTSYEEAAALCRAKVEQIVAECRRVNQKYSDPHFDLDFDLRSGRRDCLESLSNVKDDYSSDDDDSSSVKRVGEIFDDPKFYIDGPTANDVRQGNDGDCWLMAALCTLSNKPGLIERVCVARNEDVGVYGFVFHRDGEWFSEIIDDKLYLIKPDYDEARMGKRANIDRALWEQIDRPDSEEDYRKAYQSNSAALYFAQCEHPNETWLPLLEKAYAKAHGDYAAIEGGFTGEGIEDLTGGVTTELFTNDILDKEYFWKEELMKVNQDFLFGCSTGLWGLGYGERKGIQEGHAYSVMRAVEIDGQRLLLLKNPWGKGEWTGAWSDGSKEWTPEWLTKLNHRFGDDGAFWISYKDLLRKYQTFDRTRLFGPEWKVTSTWTTLNVSWALEYHDTKFSFTLAKPGPVVIVLSQLDDRYFRGLEGQYVFGLGFRVHKAGEDDYLVRTHTSYRVNRSCNVELDLEAGEYTVLIRIDAERIEGILPPEEVVRRNAKQRRDKLLRIGLAYDLAHSKARIVETPEEKTAREAYEKRKKEKRRSQIRKAVMEEKHKRHYIKRKEWEAQRKENAWKKELRRKRAEKREAKRKAAEEEAKRKEEEADNKEETPTAAQEENQAEEQASAGVCEPGASGAQEDESQPKVHGKQAETEALAGEGSDAAENTPPSSTTDVPVPAAAEGGQKPEAAEKVDQGGQNPASEAPVPAPPKGNVQDATSKKTDAPAQPGVRVPQSADEDDDDISDICSIRSVSDITDRELDLIVKENESRPPPPPPRMSGPPPPQRPDEFERDPWNAVAVVGLRIYYKVAEEDKDAEGLVTLRVVRPNRWELMSDDEESGGDGEGGEDGEKETAEEGKAEGEGLNESLVLDVDDSAKDAMVKGG</sequence>
<dbReference type="HOGENOM" id="CLU_006072_1_2_1"/>
<dbReference type="AlphaFoldDB" id="G2QQK2"/>
<feature type="region of interest" description="Disordered" evidence="7">
    <location>
        <begin position="629"/>
        <end position="845"/>
    </location>
</feature>
<evidence type="ECO:0000256" key="5">
    <source>
        <dbReference type="PIRSR" id="PIRSR622684-1"/>
    </source>
</evidence>
<feature type="compositionally biased region" description="Basic and acidic residues" evidence="7">
    <location>
        <begin position="903"/>
        <end position="913"/>
    </location>
</feature>
<dbReference type="CDD" id="cd00044">
    <property type="entry name" value="CysPc"/>
    <property type="match status" value="1"/>
</dbReference>
<dbReference type="SUPFAM" id="SSF54001">
    <property type="entry name" value="Cysteine proteinases"/>
    <property type="match status" value="1"/>
</dbReference>
<evidence type="ECO:0000256" key="7">
    <source>
        <dbReference type="SAM" id="MobiDB-lite"/>
    </source>
</evidence>
<dbReference type="InterPro" id="IPR036213">
    <property type="entry name" value="Calpain_III_sf"/>
</dbReference>
<keyword evidence="10" id="KW-1185">Reference proteome</keyword>
<dbReference type="InterPro" id="IPR001300">
    <property type="entry name" value="Peptidase_C2_calpain_cat"/>
</dbReference>